<dbReference type="InterPro" id="IPR011257">
    <property type="entry name" value="DNA_glycosylase"/>
</dbReference>
<keyword evidence="3" id="KW-0234">DNA repair</keyword>
<dbReference type="InterPro" id="IPR051912">
    <property type="entry name" value="Alkylbase_DNA_Glycosylase/TA"/>
</dbReference>
<dbReference type="GO" id="GO:0043916">
    <property type="term" value="F:DNA-7-methylguanine glycosylase activity"/>
    <property type="evidence" value="ECO:0007669"/>
    <property type="project" value="TreeGrafter"/>
</dbReference>
<dbReference type="GO" id="GO:0032131">
    <property type="term" value="F:alkylated DNA binding"/>
    <property type="evidence" value="ECO:0007669"/>
    <property type="project" value="TreeGrafter"/>
</dbReference>
<dbReference type="GO" id="GO:0006285">
    <property type="term" value="P:base-excision repair, AP site formation"/>
    <property type="evidence" value="ECO:0007669"/>
    <property type="project" value="TreeGrafter"/>
</dbReference>
<feature type="domain" description="HhH-GPD" evidence="4">
    <location>
        <begin position="105"/>
        <end position="287"/>
    </location>
</feature>
<dbReference type="Gene3D" id="1.10.1670.40">
    <property type="match status" value="1"/>
</dbReference>
<dbReference type="FunFam" id="1.10.340.30:FF:000004">
    <property type="entry name" value="DNA-3-methyladenine glycosylase II"/>
    <property type="match status" value="1"/>
</dbReference>
<dbReference type="InterPro" id="IPR003265">
    <property type="entry name" value="HhH-GPD_domain"/>
</dbReference>
<dbReference type="PANTHER" id="PTHR43003:SF5">
    <property type="entry name" value="DNA-3-METHYLADENINE GLYCOSYLASE"/>
    <property type="match status" value="1"/>
</dbReference>
<comment type="caution">
    <text evidence="5">The sequence shown here is derived from an EMBL/GenBank/DDBJ whole genome shotgun (WGS) entry which is preliminary data.</text>
</comment>
<keyword evidence="6" id="KW-1185">Reference proteome</keyword>
<sequence length="292" mass="32769">MTALSITFKQTKKRVSPKKVSHAMTLPVKEETTEVPVVSAPTDQEKYMTGPLVQSKHLEHPALKHLIAADTKLGEFISRCNRDCTILEQAKGEVNGFKSLCKSIIYQQISGKAAATIMKRFILIYHPDAVTEDPMELEFPSPHKVLATEVEKLRGAGLSGRKVEYVKDLASKFSDGTIDDTKLRVMDDETLSKTLCTIKGIGPWTVDMFLMFDLRRLDVLPVLDLAVRKSMSLHFGLKAPGGLSPAKRKSAFAGNTYLPTPKEMMELAEHWKPYRSIASWYMWRMTDVVIPE</sequence>
<dbReference type="SUPFAM" id="SSF48150">
    <property type="entry name" value="DNA-glycosylase"/>
    <property type="match status" value="1"/>
</dbReference>
<proteinExistence type="inferred from homology"/>
<evidence type="ECO:0000256" key="3">
    <source>
        <dbReference type="ARBA" id="ARBA00023204"/>
    </source>
</evidence>
<dbReference type="GO" id="GO:0032993">
    <property type="term" value="C:protein-DNA complex"/>
    <property type="evidence" value="ECO:0007669"/>
    <property type="project" value="TreeGrafter"/>
</dbReference>
<evidence type="ECO:0000256" key="2">
    <source>
        <dbReference type="ARBA" id="ARBA00022763"/>
    </source>
</evidence>
<gene>
    <name evidence="5" type="ORF">K493DRAFT_289436</name>
</gene>
<evidence type="ECO:0000313" key="6">
    <source>
        <dbReference type="Proteomes" id="UP000193498"/>
    </source>
</evidence>
<dbReference type="GO" id="GO:0006307">
    <property type="term" value="P:DNA alkylation repair"/>
    <property type="evidence" value="ECO:0007669"/>
    <property type="project" value="TreeGrafter"/>
</dbReference>
<dbReference type="EMBL" id="MCFE01000449">
    <property type="protein sequence ID" value="ORX89386.1"/>
    <property type="molecule type" value="Genomic_DNA"/>
</dbReference>
<feature type="non-terminal residue" evidence="5">
    <location>
        <position position="1"/>
    </location>
</feature>
<dbReference type="STRING" id="1314790.A0A1Y1XV67"/>
<dbReference type="PANTHER" id="PTHR43003">
    <property type="entry name" value="DNA-3-METHYLADENINE GLYCOSYLASE"/>
    <property type="match status" value="1"/>
</dbReference>
<reference evidence="5 6" key="1">
    <citation type="submission" date="2016-07" db="EMBL/GenBank/DDBJ databases">
        <title>Pervasive Adenine N6-methylation of Active Genes in Fungi.</title>
        <authorList>
            <consortium name="DOE Joint Genome Institute"/>
            <person name="Mondo S.J."/>
            <person name="Dannebaum R.O."/>
            <person name="Kuo R.C."/>
            <person name="Labutti K."/>
            <person name="Haridas S."/>
            <person name="Kuo A."/>
            <person name="Salamov A."/>
            <person name="Ahrendt S.R."/>
            <person name="Lipzen A."/>
            <person name="Sullivan W."/>
            <person name="Andreopoulos W.B."/>
            <person name="Clum A."/>
            <person name="Lindquist E."/>
            <person name="Daum C."/>
            <person name="Ramamoorthy G.K."/>
            <person name="Gryganskyi A."/>
            <person name="Culley D."/>
            <person name="Magnuson J.K."/>
            <person name="James T.Y."/>
            <person name="O'Malley M.A."/>
            <person name="Stajich J.E."/>
            <person name="Spatafora J.W."/>
            <person name="Visel A."/>
            <person name="Grigoriev I.V."/>
        </authorList>
    </citation>
    <scope>NUCLEOTIDE SEQUENCE [LARGE SCALE GENOMIC DNA]</scope>
    <source>
        <strain evidence="5 6">CBS 931.73</strain>
    </source>
</reference>
<dbReference type="AlphaFoldDB" id="A0A1Y1XV67"/>
<dbReference type="GO" id="GO:0008725">
    <property type="term" value="F:DNA-3-methyladenine glycosylase activity"/>
    <property type="evidence" value="ECO:0007669"/>
    <property type="project" value="TreeGrafter"/>
</dbReference>
<keyword evidence="2" id="KW-0227">DNA damage</keyword>
<dbReference type="OrthoDB" id="415889at2759"/>
<evidence type="ECO:0000259" key="4">
    <source>
        <dbReference type="SMART" id="SM00478"/>
    </source>
</evidence>
<comment type="similarity">
    <text evidence="1">Belongs to the alkylbase DNA glycosidase AlkA family.</text>
</comment>
<evidence type="ECO:0000256" key="1">
    <source>
        <dbReference type="ARBA" id="ARBA00010817"/>
    </source>
</evidence>
<dbReference type="Pfam" id="PF00730">
    <property type="entry name" value="HhH-GPD"/>
    <property type="match status" value="1"/>
</dbReference>
<dbReference type="Gene3D" id="1.10.340.30">
    <property type="entry name" value="Hypothetical protein, domain 2"/>
    <property type="match status" value="1"/>
</dbReference>
<dbReference type="GO" id="GO:0005634">
    <property type="term" value="C:nucleus"/>
    <property type="evidence" value="ECO:0007669"/>
    <property type="project" value="TreeGrafter"/>
</dbReference>
<dbReference type="FunCoup" id="A0A1Y1XV67">
    <property type="interactions" value="19"/>
</dbReference>
<organism evidence="5 6">
    <name type="scientific">Basidiobolus meristosporus CBS 931.73</name>
    <dbReference type="NCBI Taxonomy" id="1314790"/>
    <lineage>
        <taxon>Eukaryota</taxon>
        <taxon>Fungi</taxon>
        <taxon>Fungi incertae sedis</taxon>
        <taxon>Zoopagomycota</taxon>
        <taxon>Entomophthoromycotina</taxon>
        <taxon>Basidiobolomycetes</taxon>
        <taxon>Basidiobolales</taxon>
        <taxon>Basidiobolaceae</taxon>
        <taxon>Basidiobolus</taxon>
    </lineage>
</organism>
<dbReference type="CDD" id="cd00056">
    <property type="entry name" value="ENDO3c"/>
    <property type="match status" value="1"/>
</dbReference>
<dbReference type="InParanoid" id="A0A1Y1XV67"/>
<accession>A0A1Y1XV67</accession>
<dbReference type="SMART" id="SM00478">
    <property type="entry name" value="ENDO3c"/>
    <property type="match status" value="1"/>
</dbReference>
<protein>
    <submittedName>
        <fullName evidence="5">DNA glycosylase</fullName>
    </submittedName>
</protein>
<name>A0A1Y1XV67_9FUNG</name>
<dbReference type="Proteomes" id="UP000193498">
    <property type="component" value="Unassembled WGS sequence"/>
</dbReference>
<evidence type="ECO:0000313" key="5">
    <source>
        <dbReference type="EMBL" id="ORX89386.1"/>
    </source>
</evidence>